<dbReference type="AlphaFoldDB" id="A0A4Y2FAC7"/>
<dbReference type="Proteomes" id="UP000499080">
    <property type="component" value="Unassembled WGS sequence"/>
</dbReference>
<protein>
    <submittedName>
        <fullName evidence="1">Uncharacterized protein</fullName>
    </submittedName>
</protein>
<proteinExistence type="predicted"/>
<dbReference type="EMBL" id="BGPR01000870">
    <property type="protein sequence ID" value="GBM38480.1"/>
    <property type="molecule type" value="Genomic_DNA"/>
</dbReference>
<name>A0A4Y2FAC7_ARAVE</name>
<organism evidence="1 2">
    <name type="scientific">Araneus ventricosus</name>
    <name type="common">Orbweaver spider</name>
    <name type="synonym">Epeira ventricosa</name>
    <dbReference type="NCBI Taxonomy" id="182803"/>
    <lineage>
        <taxon>Eukaryota</taxon>
        <taxon>Metazoa</taxon>
        <taxon>Ecdysozoa</taxon>
        <taxon>Arthropoda</taxon>
        <taxon>Chelicerata</taxon>
        <taxon>Arachnida</taxon>
        <taxon>Araneae</taxon>
        <taxon>Araneomorphae</taxon>
        <taxon>Entelegynae</taxon>
        <taxon>Araneoidea</taxon>
        <taxon>Araneidae</taxon>
        <taxon>Araneus</taxon>
    </lineage>
</organism>
<keyword evidence="2" id="KW-1185">Reference proteome</keyword>
<sequence length="90" mass="10640">MNLKTATGEKAKIQRKRDASIECRSRKFQHRVYVADITDSYILGLDLLPYLVCIYNPKRIRGMNPKIQQNWEGPYTIVKKLNNIVYRVQR</sequence>
<reference evidence="1 2" key="1">
    <citation type="journal article" date="2019" name="Sci. Rep.">
        <title>Orb-weaving spider Araneus ventricosus genome elucidates the spidroin gene catalogue.</title>
        <authorList>
            <person name="Kono N."/>
            <person name="Nakamura H."/>
            <person name="Ohtoshi R."/>
            <person name="Moran D.A.P."/>
            <person name="Shinohara A."/>
            <person name="Yoshida Y."/>
            <person name="Fujiwara M."/>
            <person name="Mori M."/>
            <person name="Tomita M."/>
            <person name="Arakawa K."/>
        </authorList>
    </citation>
    <scope>NUCLEOTIDE SEQUENCE [LARGE SCALE GENOMIC DNA]</scope>
</reference>
<comment type="caution">
    <text evidence="1">The sequence shown here is derived from an EMBL/GenBank/DDBJ whole genome shotgun (WGS) entry which is preliminary data.</text>
</comment>
<accession>A0A4Y2FAC7</accession>
<evidence type="ECO:0000313" key="2">
    <source>
        <dbReference type="Proteomes" id="UP000499080"/>
    </source>
</evidence>
<evidence type="ECO:0000313" key="1">
    <source>
        <dbReference type="EMBL" id="GBM38480.1"/>
    </source>
</evidence>
<gene>
    <name evidence="1" type="ORF">AVEN_24577_1</name>
</gene>